<dbReference type="EMBL" id="FMZX01000013">
    <property type="protein sequence ID" value="SDD85995.1"/>
    <property type="molecule type" value="Genomic_DNA"/>
</dbReference>
<keyword evidence="4" id="KW-1185">Reference proteome</keyword>
<feature type="domain" description="SH3b" evidence="2">
    <location>
        <begin position="182"/>
        <end position="231"/>
    </location>
</feature>
<dbReference type="Pfam" id="PF08239">
    <property type="entry name" value="SH3_3"/>
    <property type="match status" value="1"/>
</dbReference>
<reference evidence="3 4" key="1">
    <citation type="submission" date="2016-10" db="EMBL/GenBank/DDBJ databases">
        <authorList>
            <person name="de Groot N.N."/>
        </authorList>
    </citation>
    <scope>NUCLEOTIDE SEQUENCE [LARGE SCALE GENOMIC DNA]</scope>
    <source>
        <strain evidence="3 4">CPCC 100156</strain>
    </source>
</reference>
<gene>
    <name evidence="3" type="ORF">SAMN04487779_1013124</name>
</gene>
<dbReference type="InterPro" id="IPR003646">
    <property type="entry name" value="SH3-like_bac-type"/>
</dbReference>
<proteinExistence type="predicted"/>
<dbReference type="AlphaFoldDB" id="A0A1G6Y8V0"/>
<sequence length="235" mass="23942">MWRALGVTAAVVALAGIGFTVMAIEPGAASRPAQASVSLDQSLVEVAQESLQKRLRNQAGLRFSDLSVVRFGPVDERAVCGKVGGVDFILRVLLPRDGAVAQDRDGRRYTTVLEQGPGLPVAAGAAERFCREDGAVVARAVSPAPSIDSAPAAPIPQASAQGSGPGTTAVEKIGAVQVRSPANIRVAPMGGAEVLGVAPQGAALRVFSRAPGGWLQVGEAAPQGWVHSSLLTGSP</sequence>
<dbReference type="Gene3D" id="2.30.30.40">
    <property type="entry name" value="SH3 Domains"/>
    <property type="match status" value="1"/>
</dbReference>
<feature type="region of interest" description="Disordered" evidence="1">
    <location>
        <begin position="147"/>
        <end position="167"/>
    </location>
</feature>
<evidence type="ECO:0000313" key="4">
    <source>
        <dbReference type="Proteomes" id="UP000198925"/>
    </source>
</evidence>
<accession>A0A1G6Y8V0</accession>
<evidence type="ECO:0000256" key="1">
    <source>
        <dbReference type="SAM" id="MobiDB-lite"/>
    </source>
</evidence>
<protein>
    <submittedName>
        <fullName evidence="3">SH3 domain-containing protein</fullName>
    </submittedName>
</protein>
<organism evidence="3 4">
    <name type="scientific">Belnapia rosea</name>
    <dbReference type="NCBI Taxonomy" id="938405"/>
    <lineage>
        <taxon>Bacteria</taxon>
        <taxon>Pseudomonadati</taxon>
        <taxon>Pseudomonadota</taxon>
        <taxon>Alphaproteobacteria</taxon>
        <taxon>Acetobacterales</taxon>
        <taxon>Roseomonadaceae</taxon>
        <taxon>Belnapia</taxon>
    </lineage>
</organism>
<name>A0A1G6Y8V0_9PROT</name>
<dbReference type="Proteomes" id="UP000198925">
    <property type="component" value="Unassembled WGS sequence"/>
</dbReference>
<feature type="compositionally biased region" description="Low complexity" evidence="1">
    <location>
        <begin position="147"/>
        <end position="162"/>
    </location>
</feature>
<evidence type="ECO:0000313" key="3">
    <source>
        <dbReference type="EMBL" id="SDD85995.1"/>
    </source>
</evidence>
<dbReference type="STRING" id="938405.SAMN02927895_04481"/>
<evidence type="ECO:0000259" key="2">
    <source>
        <dbReference type="Pfam" id="PF08239"/>
    </source>
</evidence>